<protein>
    <submittedName>
        <fullName evidence="2">Uncharacterized protein</fullName>
    </submittedName>
</protein>
<comment type="caution">
    <text evidence="2">The sequence shown here is derived from an EMBL/GenBank/DDBJ whole genome shotgun (WGS) entry which is preliminary data.</text>
</comment>
<keyword evidence="3" id="KW-1185">Reference proteome</keyword>
<feature type="region of interest" description="Disordered" evidence="1">
    <location>
        <begin position="1"/>
        <end position="111"/>
    </location>
</feature>
<feature type="compositionally biased region" description="Basic and acidic residues" evidence="1">
    <location>
        <begin position="46"/>
        <end position="60"/>
    </location>
</feature>
<dbReference type="EMBL" id="JAHMHR010000020">
    <property type="protein sequence ID" value="KAK1675814.1"/>
    <property type="molecule type" value="Genomic_DNA"/>
</dbReference>
<reference evidence="2" key="1">
    <citation type="submission" date="2021-06" db="EMBL/GenBank/DDBJ databases">
        <title>Comparative genomics, transcriptomics and evolutionary studies reveal genomic signatures of adaptation to plant cell wall in hemibiotrophic fungi.</title>
        <authorList>
            <consortium name="DOE Joint Genome Institute"/>
            <person name="Baroncelli R."/>
            <person name="Diaz J.F."/>
            <person name="Benocci T."/>
            <person name="Peng M."/>
            <person name="Battaglia E."/>
            <person name="Haridas S."/>
            <person name="Andreopoulos W."/>
            <person name="Labutti K."/>
            <person name="Pangilinan J."/>
            <person name="Floch G.L."/>
            <person name="Makela M.R."/>
            <person name="Henrissat B."/>
            <person name="Grigoriev I.V."/>
            <person name="Crouch J.A."/>
            <person name="De Vries R.P."/>
            <person name="Sukno S.A."/>
            <person name="Thon M.R."/>
        </authorList>
    </citation>
    <scope>NUCLEOTIDE SEQUENCE</scope>
    <source>
        <strain evidence="2">CBS 193.32</strain>
    </source>
</reference>
<dbReference type="Proteomes" id="UP001224890">
    <property type="component" value="Unassembled WGS sequence"/>
</dbReference>
<dbReference type="RefSeq" id="XP_060429817.1">
    <property type="nucleotide sequence ID" value="XM_060572362.1"/>
</dbReference>
<feature type="compositionally biased region" description="Polar residues" evidence="1">
    <location>
        <begin position="1"/>
        <end position="10"/>
    </location>
</feature>
<feature type="compositionally biased region" description="Basic and acidic residues" evidence="1">
    <location>
        <begin position="67"/>
        <end position="96"/>
    </location>
</feature>
<accession>A0AAJ0AKY9</accession>
<evidence type="ECO:0000313" key="2">
    <source>
        <dbReference type="EMBL" id="KAK1675814.1"/>
    </source>
</evidence>
<dbReference type="GeneID" id="85456888"/>
<evidence type="ECO:0000313" key="3">
    <source>
        <dbReference type="Proteomes" id="UP001224890"/>
    </source>
</evidence>
<name>A0AAJ0AKY9_9PEZI</name>
<proteinExistence type="predicted"/>
<evidence type="ECO:0000256" key="1">
    <source>
        <dbReference type="SAM" id="MobiDB-lite"/>
    </source>
</evidence>
<feature type="compositionally biased region" description="Polar residues" evidence="1">
    <location>
        <begin position="17"/>
        <end position="27"/>
    </location>
</feature>
<sequence>MSSNAPSANLATALEMDQNTNSQQGPSTGPTAGNTNAAAAQGISQGDHHGDGEKAMEMQRRHAAIQEGRRAQIEEAKRQEAEDKAEKAKKEKDQKARIQRAIQATPEERAAYDKAMDDLEEDRRRKRHQAAIYDRINPYLEAMGRKPRR</sequence>
<organism evidence="2 3">
    <name type="scientific">Colletotrichum godetiae</name>
    <dbReference type="NCBI Taxonomy" id="1209918"/>
    <lineage>
        <taxon>Eukaryota</taxon>
        <taxon>Fungi</taxon>
        <taxon>Dikarya</taxon>
        <taxon>Ascomycota</taxon>
        <taxon>Pezizomycotina</taxon>
        <taxon>Sordariomycetes</taxon>
        <taxon>Hypocreomycetidae</taxon>
        <taxon>Glomerellales</taxon>
        <taxon>Glomerellaceae</taxon>
        <taxon>Colletotrichum</taxon>
        <taxon>Colletotrichum acutatum species complex</taxon>
    </lineage>
</organism>
<gene>
    <name evidence="2" type="ORF">BDP55DRAFT_631996</name>
</gene>
<dbReference type="AlphaFoldDB" id="A0AAJ0AKY9"/>
<feature type="compositionally biased region" description="Low complexity" evidence="1">
    <location>
        <begin position="28"/>
        <end position="40"/>
    </location>
</feature>